<evidence type="ECO:0000256" key="1">
    <source>
        <dbReference type="ARBA" id="ARBA00004496"/>
    </source>
</evidence>
<accession>A0A516NFE6</accession>
<dbReference type="RefSeq" id="WP_143979329.1">
    <property type="nucleotide sequence ID" value="NZ_CP041695.1"/>
</dbReference>
<dbReference type="InterPro" id="IPR025734">
    <property type="entry name" value="EspG"/>
</dbReference>
<dbReference type="EMBL" id="CP041695">
    <property type="protein sequence ID" value="QDP77615.1"/>
    <property type="molecule type" value="Genomic_DNA"/>
</dbReference>
<sequence length="160" mass="17111">MTQLPGKTPDAGGSFTIAACDPVALADTVVAALPDEAPGAQAEIPLAAPASGTEDLDQFIAQSPTAADHGNVVSVRSKRFFRVRPTRMGVIDIAQGNSVFGPRGITDHRLEWRDLPDHGRYAIRHAAPWKAIGVDAQKLTTMINMYVADIIRVIKVERGS</sequence>
<dbReference type="Pfam" id="PF14011">
    <property type="entry name" value="ESX-1_EspG"/>
    <property type="match status" value="1"/>
</dbReference>
<dbReference type="KEGG" id="nod:FOH10_01480"/>
<evidence type="ECO:0000256" key="2">
    <source>
        <dbReference type="ARBA" id="ARBA00006411"/>
    </source>
</evidence>
<gene>
    <name evidence="5" type="ORF">FOH10_01480</name>
</gene>
<protein>
    <submittedName>
        <fullName evidence="5">Uncharacterized protein</fullName>
    </submittedName>
</protein>
<name>A0A516NFE6_9NOCA</name>
<comment type="similarity">
    <text evidence="2">Belongs to the EspG family.</text>
</comment>
<evidence type="ECO:0000313" key="5">
    <source>
        <dbReference type="EMBL" id="QDP77615.1"/>
    </source>
</evidence>
<proteinExistence type="inferred from homology"/>
<comment type="subcellular location">
    <subcellularLocation>
        <location evidence="1">Cytoplasm</location>
    </subcellularLocation>
</comment>
<reference evidence="5 6" key="1">
    <citation type="submission" date="2019-07" db="EMBL/GenBank/DDBJ databases">
        <title>Complete Genome Sequence and Methylome Analysis of Nocardia otitidis-caviarum NEB252.</title>
        <authorList>
            <person name="Fomenkov A."/>
            <person name="Anton B.P."/>
            <person name="Vincze T."/>
            <person name="Roberts R.J."/>
        </authorList>
    </citation>
    <scope>NUCLEOTIDE SEQUENCE [LARGE SCALE GENOMIC DNA]</scope>
    <source>
        <strain evidence="5 6">NEB252</strain>
    </source>
</reference>
<evidence type="ECO:0000256" key="3">
    <source>
        <dbReference type="ARBA" id="ARBA00022490"/>
    </source>
</evidence>
<dbReference type="AlphaFoldDB" id="A0A516NFE6"/>
<organism evidence="5 6">
    <name type="scientific">Nocardia otitidiscaviarum</name>
    <dbReference type="NCBI Taxonomy" id="1823"/>
    <lineage>
        <taxon>Bacteria</taxon>
        <taxon>Bacillati</taxon>
        <taxon>Actinomycetota</taxon>
        <taxon>Actinomycetes</taxon>
        <taxon>Mycobacteriales</taxon>
        <taxon>Nocardiaceae</taxon>
        <taxon>Nocardia</taxon>
    </lineage>
</organism>
<keyword evidence="3" id="KW-0963">Cytoplasm</keyword>
<keyword evidence="4" id="KW-0143">Chaperone</keyword>
<evidence type="ECO:0000313" key="6">
    <source>
        <dbReference type="Proteomes" id="UP000317039"/>
    </source>
</evidence>
<dbReference type="Proteomes" id="UP000317039">
    <property type="component" value="Chromosome"/>
</dbReference>
<dbReference type="GeneID" id="80331073"/>
<evidence type="ECO:0000256" key="4">
    <source>
        <dbReference type="ARBA" id="ARBA00023186"/>
    </source>
</evidence>